<sequence length="407" mass="46329">MSVRQIGVWVRRILLGIFGVQLLIMAVLVAIDSYRKRFRAPASFPHSSPQTLADDSGQARIYTYGQDLYDDMLAAIDAAEHEIFFETFIWKSDATGQRFKEALTRAAERGISVYVIYDKFANLVVPRSFFRFDDRIRVHAHPLLRGGAAFWLPTNWARDHRKLLIVDSQVAFVGGYNVGALYATDWRDTHVRFTGSPVPELENAFIDFWNDNTRRVLPAVQERTWLSPVRVHRNVPSMFVFPIRAMYLEAIDRATRYCWMTHAYLIPDEGLTATLIAAARRGVDVRIIVPAESNHVVADWLSRGFYRRLLDGGVRLFLFQNAMVHAKTATIDDVWCTIGTANLDGLSLAGNYEINVEILGPDSARVMADIFLADQENCVEVTLEEWDRRSALAKLTEIILAPLRPFF</sequence>
<evidence type="ECO:0000256" key="1">
    <source>
        <dbReference type="SAM" id="Phobius"/>
    </source>
</evidence>
<reference evidence="3 4" key="1">
    <citation type="submission" date="2020-07" db="EMBL/GenBank/DDBJ databases">
        <title>Sequencing the genomes of 1000 actinobacteria strains.</title>
        <authorList>
            <person name="Klenk H.-P."/>
        </authorList>
    </citation>
    <scope>NUCLEOTIDE SEQUENCE [LARGE SCALE GENOMIC DNA]</scope>
    <source>
        <strain evidence="3 4">DSM 103164</strain>
    </source>
</reference>
<gene>
    <name evidence="3" type="ORF">GGQ54_000872</name>
</gene>
<dbReference type="EC" id="2.7.8.-" evidence="3"/>
<dbReference type="InterPro" id="IPR025202">
    <property type="entry name" value="PLD-like_dom"/>
</dbReference>
<accession>A0A7Z0IKC1</accession>
<dbReference type="AlphaFoldDB" id="A0A7Z0IKC1"/>
<feature type="domain" description="PLD phosphodiesterase" evidence="2">
    <location>
        <begin position="155"/>
        <end position="182"/>
    </location>
</feature>
<dbReference type="GO" id="GO:0032049">
    <property type="term" value="P:cardiolipin biosynthetic process"/>
    <property type="evidence" value="ECO:0007669"/>
    <property type="project" value="UniProtKB-ARBA"/>
</dbReference>
<dbReference type="CDD" id="cd09159">
    <property type="entry name" value="PLDc_ybhO_like_2"/>
    <property type="match status" value="1"/>
</dbReference>
<dbReference type="PANTHER" id="PTHR21248:SF22">
    <property type="entry name" value="PHOSPHOLIPASE D"/>
    <property type="match status" value="1"/>
</dbReference>
<organism evidence="3 4">
    <name type="scientific">Naumannella cuiyingiana</name>
    <dbReference type="NCBI Taxonomy" id="1347891"/>
    <lineage>
        <taxon>Bacteria</taxon>
        <taxon>Bacillati</taxon>
        <taxon>Actinomycetota</taxon>
        <taxon>Actinomycetes</taxon>
        <taxon>Propionibacteriales</taxon>
        <taxon>Propionibacteriaceae</taxon>
        <taxon>Naumannella</taxon>
    </lineage>
</organism>
<dbReference type="PROSITE" id="PS50035">
    <property type="entry name" value="PLD"/>
    <property type="match status" value="2"/>
</dbReference>
<proteinExistence type="predicted"/>
<dbReference type="Proteomes" id="UP000527616">
    <property type="component" value="Unassembled WGS sequence"/>
</dbReference>
<keyword evidence="3" id="KW-0808">Transferase</keyword>
<dbReference type="GO" id="GO:0030572">
    <property type="term" value="F:phosphatidyltransferase activity"/>
    <property type="evidence" value="ECO:0007669"/>
    <property type="project" value="UniProtKB-ARBA"/>
</dbReference>
<feature type="domain" description="PLD phosphodiesterase" evidence="2">
    <location>
        <begin position="320"/>
        <end position="347"/>
    </location>
</feature>
<dbReference type="InterPro" id="IPR001736">
    <property type="entry name" value="PLipase_D/transphosphatidylase"/>
</dbReference>
<evidence type="ECO:0000259" key="2">
    <source>
        <dbReference type="PROSITE" id="PS50035"/>
    </source>
</evidence>
<feature type="transmembrane region" description="Helical" evidence="1">
    <location>
        <begin position="12"/>
        <end position="31"/>
    </location>
</feature>
<dbReference type="CDD" id="cd09110">
    <property type="entry name" value="PLDc_CLS_1"/>
    <property type="match status" value="1"/>
</dbReference>
<comment type="caution">
    <text evidence="3">The sequence shown here is derived from an EMBL/GenBank/DDBJ whole genome shotgun (WGS) entry which is preliminary data.</text>
</comment>
<keyword evidence="1" id="KW-1133">Transmembrane helix</keyword>
<keyword evidence="4" id="KW-1185">Reference proteome</keyword>
<dbReference type="Pfam" id="PF13091">
    <property type="entry name" value="PLDc_2"/>
    <property type="match status" value="2"/>
</dbReference>
<dbReference type="SUPFAM" id="SSF56024">
    <property type="entry name" value="Phospholipase D/nuclease"/>
    <property type="match status" value="2"/>
</dbReference>
<dbReference type="Gene3D" id="3.30.870.10">
    <property type="entry name" value="Endonuclease Chain A"/>
    <property type="match status" value="2"/>
</dbReference>
<protein>
    <submittedName>
        <fullName evidence="3">Cardiolipin synthase</fullName>
        <ecNumber evidence="3">2.7.8.-</ecNumber>
    </submittedName>
</protein>
<evidence type="ECO:0000313" key="3">
    <source>
        <dbReference type="EMBL" id="NYI70312.1"/>
    </source>
</evidence>
<keyword evidence="1" id="KW-0472">Membrane</keyword>
<dbReference type="PANTHER" id="PTHR21248">
    <property type="entry name" value="CARDIOLIPIN SYNTHASE"/>
    <property type="match status" value="1"/>
</dbReference>
<dbReference type="SMART" id="SM00155">
    <property type="entry name" value="PLDc"/>
    <property type="match status" value="2"/>
</dbReference>
<name>A0A7Z0IKC1_9ACTN</name>
<dbReference type="EMBL" id="JACBZS010000001">
    <property type="protein sequence ID" value="NYI70312.1"/>
    <property type="molecule type" value="Genomic_DNA"/>
</dbReference>
<evidence type="ECO:0000313" key="4">
    <source>
        <dbReference type="Proteomes" id="UP000527616"/>
    </source>
</evidence>
<keyword evidence="1" id="KW-0812">Transmembrane</keyword>